<gene>
    <name evidence="1" type="ORF">ACERLL_08260</name>
</gene>
<dbReference type="InterPro" id="IPR010428">
    <property type="entry name" value="Zincin_1"/>
</dbReference>
<evidence type="ECO:0000313" key="2">
    <source>
        <dbReference type="Proteomes" id="UP001575181"/>
    </source>
</evidence>
<dbReference type="Pfam" id="PF06262">
    <property type="entry name" value="Zincin_1"/>
    <property type="match status" value="1"/>
</dbReference>
<keyword evidence="2" id="KW-1185">Reference proteome</keyword>
<comment type="caution">
    <text evidence="1">The sequence shown here is derived from an EMBL/GenBank/DDBJ whole genome shotgun (WGS) entry which is preliminary data.</text>
</comment>
<sequence>MVEKGSDMDWFAEQVEAAIGELPPELRAAVENVAILVEEEADRETCREIALGHPLELLGLYRGLPLPYRGSHYAGAEPDQVFLYRRAILLYSRDNALEVADCIRNTLIHELGHYLGFDDEELHRIEYGEPPEEGED</sequence>
<name>A0ABV4TU24_9GAMM</name>
<proteinExistence type="predicted"/>
<evidence type="ECO:0000313" key="1">
    <source>
        <dbReference type="EMBL" id="MFA9460817.1"/>
    </source>
</evidence>
<dbReference type="Gene3D" id="3.30.2010.20">
    <property type="match status" value="1"/>
</dbReference>
<dbReference type="Proteomes" id="UP001575181">
    <property type="component" value="Unassembled WGS sequence"/>
</dbReference>
<reference evidence="1 2" key="1">
    <citation type="submission" date="2024-08" db="EMBL/GenBank/DDBJ databases">
        <title>Whole-genome sequencing of halo(alkali)philic microorganisms from hypersaline lakes.</title>
        <authorList>
            <person name="Sorokin D.Y."/>
            <person name="Merkel A.Y."/>
            <person name="Messina E."/>
            <person name="Yakimov M."/>
        </authorList>
    </citation>
    <scope>NUCLEOTIDE SEQUENCE [LARGE SCALE GENOMIC DNA]</scope>
    <source>
        <strain evidence="1 2">Cl-TMA</strain>
    </source>
</reference>
<accession>A0ABV4TU24</accession>
<dbReference type="EMBL" id="JBGUAW010000005">
    <property type="protein sequence ID" value="MFA9460817.1"/>
    <property type="molecule type" value="Genomic_DNA"/>
</dbReference>
<organism evidence="1 2">
    <name type="scientific">Thiohalorhabdus methylotrophus</name>
    <dbReference type="NCBI Taxonomy" id="3242694"/>
    <lineage>
        <taxon>Bacteria</taxon>
        <taxon>Pseudomonadati</taxon>
        <taxon>Pseudomonadota</taxon>
        <taxon>Gammaproteobacteria</taxon>
        <taxon>Thiohalorhabdales</taxon>
        <taxon>Thiohalorhabdaceae</taxon>
        <taxon>Thiohalorhabdus</taxon>
    </lineage>
</organism>
<dbReference type="InterPro" id="IPR038555">
    <property type="entry name" value="Zincin_1_sf"/>
</dbReference>
<dbReference type="RefSeq" id="WP_373655603.1">
    <property type="nucleotide sequence ID" value="NZ_JBGUAW010000005.1"/>
</dbReference>
<dbReference type="CDD" id="cd12952">
    <property type="entry name" value="MMP_ACEL2062"/>
    <property type="match status" value="1"/>
</dbReference>
<protein>
    <submittedName>
        <fullName evidence="1">Metallopeptidase family protein</fullName>
    </submittedName>
</protein>
<dbReference type="SUPFAM" id="SSF55486">
    <property type="entry name" value="Metalloproteases ('zincins'), catalytic domain"/>
    <property type="match status" value="1"/>
</dbReference>